<dbReference type="AlphaFoldDB" id="A0A7W8LQY8"/>
<dbReference type="RefSeq" id="WP_343057788.1">
    <property type="nucleotide sequence ID" value="NZ_JACHFN010000009.1"/>
</dbReference>
<dbReference type="Pfam" id="PF11697">
    <property type="entry name" value="DUF3293"/>
    <property type="match status" value="1"/>
</dbReference>
<proteinExistence type="predicted"/>
<gene>
    <name evidence="1" type="ORF">HNQ09_002548</name>
</gene>
<evidence type="ECO:0000313" key="2">
    <source>
        <dbReference type="Proteomes" id="UP000525389"/>
    </source>
</evidence>
<keyword evidence="2" id="KW-1185">Reference proteome</keyword>
<organism evidence="1 2">
    <name type="scientific">Deinococcus budaensis</name>
    <dbReference type="NCBI Taxonomy" id="1665626"/>
    <lineage>
        <taxon>Bacteria</taxon>
        <taxon>Thermotogati</taxon>
        <taxon>Deinococcota</taxon>
        <taxon>Deinococci</taxon>
        <taxon>Deinococcales</taxon>
        <taxon>Deinococcaceae</taxon>
        <taxon>Deinococcus</taxon>
    </lineage>
</organism>
<reference evidence="1 2" key="1">
    <citation type="submission" date="2020-08" db="EMBL/GenBank/DDBJ databases">
        <title>Genomic Encyclopedia of Type Strains, Phase IV (KMG-IV): sequencing the most valuable type-strain genomes for metagenomic binning, comparative biology and taxonomic classification.</title>
        <authorList>
            <person name="Goeker M."/>
        </authorList>
    </citation>
    <scope>NUCLEOTIDE SEQUENCE [LARGE SCALE GENOMIC DNA]</scope>
    <source>
        <strain evidence="1 2">DSM 101791</strain>
    </source>
</reference>
<evidence type="ECO:0008006" key="3">
    <source>
        <dbReference type="Google" id="ProtNLM"/>
    </source>
</evidence>
<sequence>MTAWNPGGQPAPAAANAQAQAALLQEVRAAGFRPVPALNGAGGWAEAALLVPGARLRQAASWGAGFGQAAVLWGVGARAALVWLEGGRVASVERRWAVRAGD</sequence>
<name>A0A7W8LQY8_9DEIO</name>
<dbReference type="Proteomes" id="UP000525389">
    <property type="component" value="Unassembled WGS sequence"/>
</dbReference>
<evidence type="ECO:0000313" key="1">
    <source>
        <dbReference type="EMBL" id="MBB5235100.1"/>
    </source>
</evidence>
<comment type="caution">
    <text evidence="1">The sequence shown here is derived from an EMBL/GenBank/DDBJ whole genome shotgun (WGS) entry which is preliminary data.</text>
</comment>
<dbReference type="InterPro" id="IPR021710">
    <property type="entry name" value="DUF3293"/>
</dbReference>
<protein>
    <recommendedName>
        <fullName evidence="3">DUF3293 domain-containing protein</fullName>
    </recommendedName>
</protein>
<accession>A0A7W8LQY8</accession>
<dbReference type="EMBL" id="JACHFN010000009">
    <property type="protein sequence ID" value="MBB5235100.1"/>
    <property type="molecule type" value="Genomic_DNA"/>
</dbReference>